<keyword evidence="10" id="KW-0482">Metalloprotease</keyword>
<accession>A0A4V2EM94</accession>
<evidence type="ECO:0000313" key="16">
    <source>
        <dbReference type="EMBL" id="RZQ64275.1"/>
    </source>
</evidence>
<evidence type="ECO:0000256" key="13">
    <source>
        <dbReference type="SAM" id="SignalP"/>
    </source>
</evidence>
<dbReference type="OrthoDB" id="100605at2"/>
<dbReference type="Proteomes" id="UP000292003">
    <property type="component" value="Unassembled WGS sequence"/>
</dbReference>
<evidence type="ECO:0000256" key="10">
    <source>
        <dbReference type="ARBA" id="ARBA00023049"/>
    </source>
</evidence>
<evidence type="ECO:0000259" key="15">
    <source>
        <dbReference type="Pfam" id="PF17900"/>
    </source>
</evidence>
<comment type="catalytic activity">
    <reaction evidence="1">
        <text>Release of an N-terminal amino acid, Xaa-|-Yaa- from a peptide, amide or arylamide. Xaa is preferably Ala, but may be most amino acids including Pro (slow action). When a terminal hydrophobic residue is followed by a prolyl residue, the two may be released as an intact Xaa-Pro dipeptide.</text>
        <dbReference type="EC" id="3.4.11.2"/>
    </reaction>
</comment>
<dbReference type="CDD" id="cd09603">
    <property type="entry name" value="M1_APN_like"/>
    <property type="match status" value="1"/>
</dbReference>
<dbReference type="GO" id="GO:0016285">
    <property type="term" value="F:alanyl aminopeptidase activity"/>
    <property type="evidence" value="ECO:0007669"/>
    <property type="project" value="UniProtKB-EC"/>
</dbReference>
<evidence type="ECO:0000256" key="1">
    <source>
        <dbReference type="ARBA" id="ARBA00000098"/>
    </source>
</evidence>
<evidence type="ECO:0000256" key="2">
    <source>
        <dbReference type="ARBA" id="ARBA00001947"/>
    </source>
</evidence>
<feature type="chain" id="PRO_5020856538" description="Aminopeptidase N" evidence="13">
    <location>
        <begin position="28"/>
        <end position="513"/>
    </location>
</feature>
<protein>
    <recommendedName>
        <fullName evidence="5">Aminopeptidase N</fullName>
        <ecNumber evidence="4">3.4.11.2</ecNumber>
    </recommendedName>
    <alternativeName>
        <fullName evidence="11">Alanine aminopeptidase</fullName>
    </alternativeName>
    <alternativeName>
        <fullName evidence="12">Lysyl aminopeptidase</fullName>
    </alternativeName>
</protein>
<keyword evidence="13" id="KW-0732">Signal</keyword>
<reference evidence="16 17" key="1">
    <citation type="submission" date="2019-02" db="EMBL/GenBank/DDBJ databases">
        <title>Draft genome sequence of Amycolatopsis sp. 8-3EHSu isolated from roots of Suaeda maritima.</title>
        <authorList>
            <person name="Duangmal K."/>
            <person name="Chantavorakit T."/>
        </authorList>
    </citation>
    <scope>NUCLEOTIDE SEQUENCE [LARGE SCALE GENOMIC DNA]</scope>
    <source>
        <strain evidence="16 17">8-3EHSu</strain>
    </source>
</reference>
<dbReference type="AlphaFoldDB" id="A0A4V2EM94"/>
<evidence type="ECO:0000256" key="3">
    <source>
        <dbReference type="ARBA" id="ARBA00010136"/>
    </source>
</evidence>
<dbReference type="PANTHER" id="PTHR11533">
    <property type="entry name" value="PROTEASE M1 ZINC METALLOPROTEASE"/>
    <property type="match status" value="1"/>
</dbReference>
<comment type="caution">
    <text evidence="16">The sequence shown here is derived from an EMBL/GenBank/DDBJ whole genome shotgun (WGS) entry which is preliminary data.</text>
</comment>
<dbReference type="InterPro" id="IPR001930">
    <property type="entry name" value="Peptidase_M1"/>
</dbReference>
<dbReference type="Gene3D" id="1.10.390.10">
    <property type="entry name" value="Neutral Protease Domain 2"/>
    <property type="match status" value="1"/>
</dbReference>
<keyword evidence="6" id="KW-0645">Protease</keyword>
<organism evidence="16 17">
    <name type="scientific">Amycolatopsis suaedae</name>
    <dbReference type="NCBI Taxonomy" id="2510978"/>
    <lineage>
        <taxon>Bacteria</taxon>
        <taxon>Bacillati</taxon>
        <taxon>Actinomycetota</taxon>
        <taxon>Actinomycetes</taxon>
        <taxon>Pseudonocardiales</taxon>
        <taxon>Pseudonocardiaceae</taxon>
        <taxon>Amycolatopsis</taxon>
    </lineage>
</organism>
<dbReference type="Pfam" id="PF17900">
    <property type="entry name" value="Peptidase_M1_N"/>
    <property type="match status" value="1"/>
</dbReference>
<comment type="similarity">
    <text evidence="3">Belongs to the peptidase M1 family.</text>
</comment>
<dbReference type="PANTHER" id="PTHR11533:SF297">
    <property type="entry name" value="AMINOPEPTIDASE N"/>
    <property type="match status" value="1"/>
</dbReference>
<evidence type="ECO:0000256" key="7">
    <source>
        <dbReference type="ARBA" id="ARBA00022723"/>
    </source>
</evidence>
<name>A0A4V2EM94_9PSEU</name>
<keyword evidence="17" id="KW-1185">Reference proteome</keyword>
<evidence type="ECO:0000313" key="17">
    <source>
        <dbReference type="Proteomes" id="UP000292003"/>
    </source>
</evidence>
<evidence type="ECO:0000256" key="8">
    <source>
        <dbReference type="ARBA" id="ARBA00022801"/>
    </source>
</evidence>
<keyword evidence="8" id="KW-0378">Hydrolase</keyword>
<evidence type="ECO:0000259" key="14">
    <source>
        <dbReference type="Pfam" id="PF01433"/>
    </source>
</evidence>
<dbReference type="GO" id="GO:0006508">
    <property type="term" value="P:proteolysis"/>
    <property type="evidence" value="ECO:0007669"/>
    <property type="project" value="UniProtKB-KW"/>
</dbReference>
<dbReference type="SUPFAM" id="SSF55486">
    <property type="entry name" value="Metalloproteases ('zincins'), catalytic domain"/>
    <property type="match status" value="1"/>
</dbReference>
<proteinExistence type="inferred from homology"/>
<feature type="signal peptide" evidence="13">
    <location>
        <begin position="1"/>
        <end position="27"/>
    </location>
</feature>
<comment type="cofactor">
    <cofactor evidence="2">
        <name>Zn(2+)</name>
        <dbReference type="ChEBI" id="CHEBI:29105"/>
    </cofactor>
</comment>
<dbReference type="InterPro" id="IPR014782">
    <property type="entry name" value="Peptidase_M1_dom"/>
</dbReference>
<dbReference type="EC" id="3.4.11.2" evidence="4"/>
<feature type="domain" description="Peptidase M1 membrane alanine aminopeptidase" evidence="14">
    <location>
        <begin position="315"/>
        <end position="459"/>
    </location>
</feature>
<dbReference type="PRINTS" id="PR00756">
    <property type="entry name" value="ALADIPTASE"/>
</dbReference>
<sequence>MRLRTRAGIGAAATGLATIMLATSASAAPSPGAPGVGDPYYPGAGNGGYDVAHYDIRLTYQPTTDKLSGQTTILATAKQDLSTFNLDFGLKVSSVRVNNSLAQFSNDPKDPSELVVRPAKPIARNTPLTIVVSYADTPSTVKIDGFTAWKRTPDGGLAVDEPAASEWWFPANDHPTDKATYDVSVEVPNGSSAISNGRLIRKTQQRPGWTRWNWRSTQPQTTYLAFIAVGKFEVLESTTPSGQPFLSAYDPALGELLPAAKASIERTPEVTEFLATQFGPYPFEAQGGVASNGLGFALENQTRSVYGNSFWRWGSNTSVVSHEVAHQWFGDSVSLGKWSDIWLNEGFASYAEFLWSENIGEGTADELAQYMYDSYPADHPIWQTVVADPGADKQFDAAVYDRGALAVHALRKAVGDEDFFTILKTWQVEKKGTHATIPEFIALAEKISGKQLDELFNVWIYSKGKPAASPNGAAPVAVAMTHAGKQAEPKSFQKIKRTHEQFAEHGHGHSHGH</sequence>
<dbReference type="InterPro" id="IPR050344">
    <property type="entry name" value="Peptidase_M1_aminopeptidases"/>
</dbReference>
<dbReference type="GO" id="GO:0008237">
    <property type="term" value="F:metallopeptidase activity"/>
    <property type="evidence" value="ECO:0007669"/>
    <property type="project" value="UniProtKB-KW"/>
</dbReference>
<dbReference type="InterPro" id="IPR045357">
    <property type="entry name" value="Aminopeptidase_N-like_N"/>
</dbReference>
<dbReference type="Gene3D" id="2.60.40.1730">
    <property type="entry name" value="tricorn interacting facor f3 domain"/>
    <property type="match status" value="1"/>
</dbReference>
<evidence type="ECO:0000256" key="4">
    <source>
        <dbReference type="ARBA" id="ARBA00012564"/>
    </source>
</evidence>
<dbReference type="Pfam" id="PF01433">
    <property type="entry name" value="Peptidase_M1"/>
    <property type="match status" value="1"/>
</dbReference>
<dbReference type="InterPro" id="IPR042097">
    <property type="entry name" value="Aminopeptidase_N-like_N_sf"/>
</dbReference>
<keyword evidence="7" id="KW-0479">Metal-binding</keyword>
<dbReference type="RefSeq" id="WP_130474988.1">
    <property type="nucleotide sequence ID" value="NZ_SFCC01000004.1"/>
</dbReference>
<evidence type="ECO:0000256" key="12">
    <source>
        <dbReference type="ARBA" id="ARBA00031533"/>
    </source>
</evidence>
<dbReference type="GO" id="GO:0008270">
    <property type="term" value="F:zinc ion binding"/>
    <property type="evidence" value="ECO:0007669"/>
    <property type="project" value="InterPro"/>
</dbReference>
<evidence type="ECO:0000256" key="5">
    <source>
        <dbReference type="ARBA" id="ARBA00015611"/>
    </source>
</evidence>
<evidence type="ECO:0000256" key="9">
    <source>
        <dbReference type="ARBA" id="ARBA00022833"/>
    </source>
</evidence>
<evidence type="ECO:0000256" key="11">
    <source>
        <dbReference type="ARBA" id="ARBA00029811"/>
    </source>
</evidence>
<gene>
    <name evidence="16" type="ORF">EWH70_09855</name>
</gene>
<dbReference type="SUPFAM" id="SSF63737">
    <property type="entry name" value="Leukotriene A4 hydrolase N-terminal domain"/>
    <property type="match status" value="1"/>
</dbReference>
<dbReference type="InterPro" id="IPR027268">
    <property type="entry name" value="Peptidase_M4/M1_CTD_sf"/>
</dbReference>
<evidence type="ECO:0000256" key="6">
    <source>
        <dbReference type="ARBA" id="ARBA00022670"/>
    </source>
</evidence>
<keyword evidence="9" id="KW-0862">Zinc</keyword>
<feature type="domain" description="Aminopeptidase N-like N-terminal" evidence="15">
    <location>
        <begin position="53"/>
        <end position="224"/>
    </location>
</feature>
<dbReference type="EMBL" id="SFCC01000004">
    <property type="protein sequence ID" value="RZQ64275.1"/>
    <property type="molecule type" value="Genomic_DNA"/>
</dbReference>